<keyword evidence="10" id="KW-0067">ATP-binding</keyword>
<evidence type="ECO:0000256" key="4">
    <source>
        <dbReference type="ARBA" id="ARBA00011245"/>
    </source>
</evidence>
<dbReference type="GO" id="GO:0006096">
    <property type="term" value="P:glycolytic process"/>
    <property type="evidence" value="ECO:0007669"/>
    <property type="project" value="UniProtKB-KW"/>
</dbReference>
<dbReference type="AlphaFoldDB" id="A0A381UUW5"/>
<name>A0A381UUW5_9ZZZZ</name>
<dbReference type="InterPro" id="IPR036043">
    <property type="entry name" value="Phosphoglycerate_kinase_sf"/>
</dbReference>
<dbReference type="FunFam" id="3.40.50.1260:FF:000031">
    <property type="entry name" value="Phosphoglycerate kinase 1"/>
    <property type="match status" value="1"/>
</dbReference>
<comment type="subunit">
    <text evidence="4">Monomer.</text>
</comment>
<comment type="similarity">
    <text evidence="3">Belongs to the phosphoglycerate kinase family.</text>
</comment>
<evidence type="ECO:0000256" key="7">
    <source>
        <dbReference type="ARBA" id="ARBA00022679"/>
    </source>
</evidence>
<dbReference type="EC" id="2.7.2.3" evidence="5"/>
<dbReference type="Pfam" id="PF00162">
    <property type="entry name" value="PGK"/>
    <property type="match status" value="1"/>
</dbReference>
<dbReference type="PANTHER" id="PTHR11406">
    <property type="entry name" value="PHOSPHOGLYCERATE KINASE"/>
    <property type="match status" value="1"/>
</dbReference>
<keyword evidence="7" id="KW-0808">Transferase</keyword>
<dbReference type="SUPFAM" id="SSF53748">
    <property type="entry name" value="Phosphoglycerate kinase"/>
    <property type="match status" value="1"/>
</dbReference>
<feature type="non-terminal residue" evidence="12">
    <location>
        <position position="1"/>
    </location>
</feature>
<evidence type="ECO:0000313" key="12">
    <source>
        <dbReference type="EMBL" id="SVA30713.1"/>
    </source>
</evidence>
<proteinExistence type="inferred from homology"/>
<evidence type="ECO:0000256" key="11">
    <source>
        <dbReference type="ARBA" id="ARBA00023152"/>
    </source>
</evidence>
<keyword evidence="6" id="KW-0963">Cytoplasm</keyword>
<evidence type="ECO:0000256" key="9">
    <source>
        <dbReference type="ARBA" id="ARBA00022777"/>
    </source>
</evidence>
<evidence type="ECO:0000256" key="2">
    <source>
        <dbReference type="ARBA" id="ARBA00004838"/>
    </source>
</evidence>
<dbReference type="Gene3D" id="3.40.50.1260">
    <property type="entry name" value="Phosphoglycerate kinase, N-terminal domain"/>
    <property type="match status" value="2"/>
</dbReference>
<dbReference type="GO" id="GO:0005524">
    <property type="term" value="F:ATP binding"/>
    <property type="evidence" value="ECO:0007669"/>
    <property type="project" value="UniProtKB-KW"/>
</dbReference>
<evidence type="ECO:0000256" key="5">
    <source>
        <dbReference type="ARBA" id="ARBA00013061"/>
    </source>
</evidence>
<keyword evidence="11" id="KW-0324">Glycolysis</keyword>
<dbReference type="HAMAP" id="MF_00145">
    <property type="entry name" value="Phosphoglyc_kinase"/>
    <property type="match status" value="1"/>
</dbReference>
<dbReference type="GO" id="GO:0043531">
    <property type="term" value="F:ADP binding"/>
    <property type="evidence" value="ECO:0007669"/>
    <property type="project" value="TreeGrafter"/>
</dbReference>
<comment type="pathway">
    <text evidence="2">Carbohydrate degradation; glycolysis; pyruvate from D-glyceraldehyde 3-phosphate: step 2/5.</text>
</comment>
<dbReference type="FunFam" id="3.40.50.1260:FF:000006">
    <property type="entry name" value="Phosphoglycerate kinase"/>
    <property type="match status" value="1"/>
</dbReference>
<evidence type="ECO:0000256" key="8">
    <source>
        <dbReference type="ARBA" id="ARBA00022741"/>
    </source>
</evidence>
<accession>A0A381UUW5</accession>
<protein>
    <recommendedName>
        <fullName evidence="5">phosphoglycerate kinase</fullName>
        <ecNumber evidence="5">2.7.2.3</ecNumber>
    </recommendedName>
</protein>
<organism evidence="12">
    <name type="scientific">marine metagenome</name>
    <dbReference type="NCBI Taxonomy" id="408172"/>
    <lineage>
        <taxon>unclassified sequences</taxon>
        <taxon>metagenomes</taxon>
        <taxon>ecological metagenomes</taxon>
    </lineage>
</organism>
<evidence type="ECO:0000256" key="3">
    <source>
        <dbReference type="ARBA" id="ARBA00008982"/>
    </source>
</evidence>
<gene>
    <name evidence="12" type="ORF">METZ01_LOCUS83567</name>
</gene>
<evidence type="ECO:0000256" key="6">
    <source>
        <dbReference type="ARBA" id="ARBA00022490"/>
    </source>
</evidence>
<dbReference type="PANTHER" id="PTHR11406:SF23">
    <property type="entry name" value="PHOSPHOGLYCERATE KINASE 1, CHLOROPLASTIC-RELATED"/>
    <property type="match status" value="1"/>
</dbReference>
<dbReference type="GO" id="GO:0004618">
    <property type="term" value="F:phosphoglycerate kinase activity"/>
    <property type="evidence" value="ECO:0007669"/>
    <property type="project" value="UniProtKB-EC"/>
</dbReference>
<dbReference type="GO" id="GO:0006094">
    <property type="term" value="P:gluconeogenesis"/>
    <property type="evidence" value="ECO:0007669"/>
    <property type="project" value="TreeGrafter"/>
</dbReference>
<dbReference type="EMBL" id="UINC01006972">
    <property type="protein sequence ID" value="SVA30713.1"/>
    <property type="molecule type" value="Genomic_DNA"/>
</dbReference>
<evidence type="ECO:0000256" key="1">
    <source>
        <dbReference type="ARBA" id="ARBA00000642"/>
    </source>
</evidence>
<dbReference type="PIRSF" id="PIRSF000724">
    <property type="entry name" value="Pgk"/>
    <property type="match status" value="1"/>
</dbReference>
<dbReference type="InterPro" id="IPR015824">
    <property type="entry name" value="Phosphoglycerate_kinase_N"/>
</dbReference>
<keyword evidence="8" id="KW-0547">Nucleotide-binding</keyword>
<keyword evidence="9" id="KW-0418">Kinase</keyword>
<sequence>FDNDRALIRVDFNVPMSEGKVADDFRIQAALPSIKHCIDHGASVVLMSHLGRPGGVPSEDLSLMPVGETLCDHLEMSIKFSHDCVSDDAIDVSHELQAGEVHLLENLRFHTGETKNDHDFASRLAQHGTCFINDAFGTAHRAHASNVGVTDFLQNCTPGFLMAEEFKFLHSAVIRPKRPFTIVLGGAKIGTKLPLVTRFIREADNVIIGGGMAFTFLKMAGYKIGKSIYDDSLLQTAKQIVEMSKSLNCEFHLPSDIVVTEDISSGQDSAVRKVSEIDNNEIGVDIGPETIDQFCETINGSNTVIWNGPMGIFETKAYSGGTKAVAEALAQMTGRGGLSIIGGGDSASAVRELNLWSEMTHISTGGGASLELLAGRELPAMKALEMV</sequence>
<dbReference type="GO" id="GO:0005829">
    <property type="term" value="C:cytosol"/>
    <property type="evidence" value="ECO:0007669"/>
    <property type="project" value="TreeGrafter"/>
</dbReference>
<comment type="catalytic activity">
    <reaction evidence="1">
        <text>(2R)-3-phosphoglycerate + ATP = (2R)-3-phospho-glyceroyl phosphate + ADP</text>
        <dbReference type="Rhea" id="RHEA:14801"/>
        <dbReference type="ChEBI" id="CHEBI:30616"/>
        <dbReference type="ChEBI" id="CHEBI:57604"/>
        <dbReference type="ChEBI" id="CHEBI:58272"/>
        <dbReference type="ChEBI" id="CHEBI:456216"/>
        <dbReference type="EC" id="2.7.2.3"/>
    </reaction>
</comment>
<reference evidence="12" key="1">
    <citation type="submission" date="2018-05" db="EMBL/GenBank/DDBJ databases">
        <authorList>
            <person name="Lanie J.A."/>
            <person name="Ng W.-L."/>
            <person name="Kazmierczak K.M."/>
            <person name="Andrzejewski T.M."/>
            <person name="Davidsen T.M."/>
            <person name="Wayne K.J."/>
            <person name="Tettelin H."/>
            <person name="Glass J.I."/>
            <person name="Rusch D."/>
            <person name="Podicherti R."/>
            <person name="Tsui H.-C.T."/>
            <person name="Winkler M.E."/>
        </authorList>
    </citation>
    <scope>NUCLEOTIDE SEQUENCE</scope>
</reference>
<evidence type="ECO:0000256" key="10">
    <source>
        <dbReference type="ARBA" id="ARBA00022840"/>
    </source>
</evidence>
<dbReference type="InterPro" id="IPR001576">
    <property type="entry name" value="Phosphoglycerate_kinase"/>
</dbReference>
<dbReference type="PRINTS" id="PR00477">
    <property type="entry name" value="PHGLYCKINASE"/>
</dbReference>